<dbReference type="EMBL" id="UINC01017359">
    <property type="protein sequence ID" value="SVA71854.1"/>
    <property type="molecule type" value="Genomic_DNA"/>
</dbReference>
<dbReference type="PROSITE" id="PS50076">
    <property type="entry name" value="DNAJ_2"/>
    <property type="match status" value="1"/>
</dbReference>
<dbReference type="SUPFAM" id="SSF46565">
    <property type="entry name" value="Chaperone J-domain"/>
    <property type="match status" value="1"/>
</dbReference>
<dbReference type="GO" id="GO:0051787">
    <property type="term" value="F:misfolded protein binding"/>
    <property type="evidence" value="ECO:0007669"/>
    <property type="project" value="TreeGrafter"/>
</dbReference>
<evidence type="ECO:0000259" key="2">
    <source>
        <dbReference type="PROSITE" id="PS50076"/>
    </source>
</evidence>
<dbReference type="GO" id="GO:0005783">
    <property type="term" value="C:endoplasmic reticulum"/>
    <property type="evidence" value="ECO:0007669"/>
    <property type="project" value="TreeGrafter"/>
</dbReference>
<dbReference type="InterPro" id="IPR036869">
    <property type="entry name" value="J_dom_sf"/>
</dbReference>
<name>A0A381Y491_9ZZZZ</name>
<dbReference type="PANTHER" id="PTHR44360:SF1">
    <property type="entry name" value="DNAJ HOMOLOG SUBFAMILY B MEMBER 9"/>
    <property type="match status" value="1"/>
</dbReference>
<dbReference type="Pfam" id="PF00226">
    <property type="entry name" value="DnaJ"/>
    <property type="match status" value="1"/>
</dbReference>
<gene>
    <name evidence="3" type="ORF">METZ01_LOCUS124708</name>
</gene>
<evidence type="ECO:0000256" key="1">
    <source>
        <dbReference type="ARBA" id="ARBA00023186"/>
    </source>
</evidence>
<dbReference type="SMART" id="SM00271">
    <property type="entry name" value="DnaJ"/>
    <property type="match status" value="1"/>
</dbReference>
<dbReference type="PRINTS" id="PR00625">
    <property type="entry name" value="JDOMAIN"/>
</dbReference>
<dbReference type="PANTHER" id="PTHR44360">
    <property type="entry name" value="DNAJ HOMOLOG SUBFAMILY B MEMBER 9"/>
    <property type="match status" value="1"/>
</dbReference>
<dbReference type="Gene3D" id="1.10.287.110">
    <property type="entry name" value="DnaJ domain"/>
    <property type="match status" value="1"/>
</dbReference>
<evidence type="ECO:0000313" key="3">
    <source>
        <dbReference type="EMBL" id="SVA71854.1"/>
    </source>
</evidence>
<organism evidence="3">
    <name type="scientific">marine metagenome</name>
    <dbReference type="NCBI Taxonomy" id="408172"/>
    <lineage>
        <taxon>unclassified sequences</taxon>
        <taxon>metagenomes</taxon>
        <taxon>ecological metagenomes</taxon>
    </lineage>
</organism>
<feature type="domain" description="J" evidence="2">
    <location>
        <begin position="2"/>
        <end position="68"/>
    </location>
</feature>
<dbReference type="CDD" id="cd06257">
    <property type="entry name" value="DnaJ"/>
    <property type="match status" value="1"/>
</dbReference>
<feature type="non-terminal residue" evidence="3">
    <location>
        <position position="1"/>
    </location>
</feature>
<dbReference type="GO" id="GO:0036503">
    <property type="term" value="P:ERAD pathway"/>
    <property type="evidence" value="ECO:0007669"/>
    <property type="project" value="TreeGrafter"/>
</dbReference>
<reference evidence="3" key="1">
    <citation type="submission" date="2018-05" db="EMBL/GenBank/DDBJ databases">
        <authorList>
            <person name="Lanie J.A."/>
            <person name="Ng W.-L."/>
            <person name="Kazmierczak K.M."/>
            <person name="Andrzejewski T.M."/>
            <person name="Davidsen T.M."/>
            <person name="Wayne K.J."/>
            <person name="Tettelin H."/>
            <person name="Glass J.I."/>
            <person name="Rusch D."/>
            <person name="Podicherti R."/>
            <person name="Tsui H.-C.T."/>
            <person name="Winkler M.E."/>
        </authorList>
    </citation>
    <scope>NUCLEOTIDE SEQUENCE</scope>
</reference>
<dbReference type="GO" id="GO:0051087">
    <property type="term" value="F:protein-folding chaperone binding"/>
    <property type="evidence" value="ECO:0007669"/>
    <property type="project" value="TreeGrafter"/>
</dbReference>
<protein>
    <recommendedName>
        <fullName evidence="2">J domain-containing protein</fullName>
    </recommendedName>
</protein>
<sequence>VNYYDILEIEEDADSNSIKKAYKKLAKKFHPDLNPDNVEWSEEKFKQINEAYHVLIDEDERRKYDQYGSEYIPRKAPHWRAANSWTYDTWDYIR</sequence>
<dbReference type="InterPro" id="IPR051948">
    <property type="entry name" value="Hsp70_co-chaperone_J-domain"/>
</dbReference>
<accession>A0A381Y491</accession>
<dbReference type="AlphaFoldDB" id="A0A381Y491"/>
<proteinExistence type="predicted"/>
<keyword evidence="1" id="KW-0143">Chaperone</keyword>
<dbReference type="InterPro" id="IPR001623">
    <property type="entry name" value="DnaJ_domain"/>
</dbReference>